<dbReference type="InterPro" id="IPR005828">
    <property type="entry name" value="MFS_sugar_transport-like"/>
</dbReference>
<evidence type="ECO:0000313" key="11">
    <source>
        <dbReference type="WBParaSite" id="scf7180000422180.g8495"/>
    </source>
</evidence>
<dbReference type="InterPro" id="IPR005829">
    <property type="entry name" value="Sugar_transporter_CS"/>
</dbReference>
<evidence type="ECO:0000256" key="6">
    <source>
        <dbReference type="ARBA" id="ARBA00023136"/>
    </source>
</evidence>
<dbReference type="PANTHER" id="PTHR48020:SF12">
    <property type="entry name" value="PROTON MYO-INOSITOL COTRANSPORTER"/>
    <property type="match status" value="1"/>
</dbReference>
<accession>A0A915P3D0</accession>
<dbReference type="GO" id="GO:0016020">
    <property type="term" value="C:membrane"/>
    <property type="evidence" value="ECO:0007669"/>
    <property type="project" value="UniProtKB-SubCell"/>
</dbReference>
<dbReference type="PRINTS" id="PR00171">
    <property type="entry name" value="SUGRTRNSPORT"/>
</dbReference>
<dbReference type="SUPFAM" id="SSF103473">
    <property type="entry name" value="MFS general substrate transporter"/>
    <property type="match status" value="1"/>
</dbReference>
<keyword evidence="5 8" id="KW-1133">Transmembrane helix</keyword>
<evidence type="ECO:0000313" key="10">
    <source>
        <dbReference type="Proteomes" id="UP000887560"/>
    </source>
</evidence>
<evidence type="ECO:0000256" key="3">
    <source>
        <dbReference type="ARBA" id="ARBA00022448"/>
    </source>
</evidence>
<dbReference type="WBParaSite" id="scf7180000422180.g8495">
    <property type="protein sequence ID" value="scf7180000422180.g8495"/>
    <property type="gene ID" value="scf7180000422180.g8495"/>
</dbReference>
<evidence type="ECO:0000256" key="7">
    <source>
        <dbReference type="SAM" id="MobiDB-lite"/>
    </source>
</evidence>
<evidence type="ECO:0000256" key="1">
    <source>
        <dbReference type="ARBA" id="ARBA00004141"/>
    </source>
</evidence>
<dbReference type="AlphaFoldDB" id="A0A915P3D0"/>
<keyword evidence="3" id="KW-0813">Transport</keyword>
<reference evidence="11" key="1">
    <citation type="submission" date="2022-11" db="UniProtKB">
        <authorList>
            <consortium name="WormBaseParasite"/>
        </authorList>
    </citation>
    <scope>IDENTIFICATION</scope>
</reference>
<dbReference type="InterPro" id="IPR050814">
    <property type="entry name" value="Myo-inositol_Transporter"/>
</dbReference>
<keyword evidence="6 8" id="KW-0472">Membrane</keyword>
<comment type="similarity">
    <text evidence="2">Belongs to the major facilitator superfamily. Sugar transporter (TC 2.A.1.1) family.</text>
</comment>
<feature type="transmembrane region" description="Helical" evidence="8">
    <location>
        <begin position="292"/>
        <end position="314"/>
    </location>
</feature>
<feature type="transmembrane region" description="Helical" evidence="8">
    <location>
        <begin position="321"/>
        <end position="339"/>
    </location>
</feature>
<dbReference type="InterPro" id="IPR036259">
    <property type="entry name" value="MFS_trans_sf"/>
</dbReference>
<dbReference type="InterPro" id="IPR020846">
    <property type="entry name" value="MFS_dom"/>
</dbReference>
<evidence type="ECO:0000256" key="5">
    <source>
        <dbReference type="ARBA" id="ARBA00022989"/>
    </source>
</evidence>
<dbReference type="PROSITE" id="PS50850">
    <property type="entry name" value="MFS"/>
    <property type="match status" value="1"/>
</dbReference>
<dbReference type="PANTHER" id="PTHR48020">
    <property type="entry name" value="PROTON MYO-INOSITOL COTRANSPORTER"/>
    <property type="match status" value="1"/>
</dbReference>
<feature type="region of interest" description="Disordered" evidence="7">
    <location>
        <begin position="117"/>
        <end position="256"/>
    </location>
</feature>
<keyword evidence="4 8" id="KW-0812">Transmembrane</keyword>
<dbReference type="InterPro" id="IPR003663">
    <property type="entry name" value="Sugar/inositol_transpt"/>
</dbReference>
<feature type="compositionally biased region" description="Low complexity" evidence="7">
    <location>
        <begin position="124"/>
        <end position="134"/>
    </location>
</feature>
<dbReference type="GO" id="GO:0022857">
    <property type="term" value="F:transmembrane transporter activity"/>
    <property type="evidence" value="ECO:0007669"/>
    <property type="project" value="InterPro"/>
</dbReference>
<feature type="compositionally biased region" description="Basic and acidic residues" evidence="7">
    <location>
        <begin position="200"/>
        <end position="227"/>
    </location>
</feature>
<keyword evidence="10" id="KW-1185">Reference proteome</keyword>
<organism evidence="10 11">
    <name type="scientific">Meloidogyne floridensis</name>
    <dbReference type="NCBI Taxonomy" id="298350"/>
    <lineage>
        <taxon>Eukaryota</taxon>
        <taxon>Metazoa</taxon>
        <taxon>Ecdysozoa</taxon>
        <taxon>Nematoda</taxon>
        <taxon>Chromadorea</taxon>
        <taxon>Rhabditida</taxon>
        <taxon>Tylenchina</taxon>
        <taxon>Tylenchomorpha</taxon>
        <taxon>Tylenchoidea</taxon>
        <taxon>Meloidogynidae</taxon>
        <taxon>Meloidogyninae</taxon>
        <taxon>Meloidogyne</taxon>
    </lineage>
</organism>
<feature type="compositionally biased region" description="Low complexity" evidence="7">
    <location>
        <begin position="183"/>
        <end position="194"/>
    </location>
</feature>
<evidence type="ECO:0000256" key="2">
    <source>
        <dbReference type="ARBA" id="ARBA00010992"/>
    </source>
</evidence>
<dbReference type="PROSITE" id="PS00217">
    <property type="entry name" value="SUGAR_TRANSPORT_2"/>
    <property type="match status" value="1"/>
</dbReference>
<dbReference type="Gene3D" id="1.20.1250.20">
    <property type="entry name" value="MFS general substrate transporter like domains"/>
    <property type="match status" value="1"/>
</dbReference>
<name>A0A915P3D0_9BILA</name>
<feature type="domain" description="Major facilitator superfamily (MFS) profile" evidence="9">
    <location>
        <begin position="256"/>
        <end position="507"/>
    </location>
</feature>
<evidence type="ECO:0000259" key="9">
    <source>
        <dbReference type="PROSITE" id="PS50850"/>
    </source>
</evidence>
<feature type="transmembrane region" description="Helical" evidence="8">
    <location>
        <begin position="384"/>
        <end position="406"/>
    </location>
</feature>
<sequence length="507" mass="57193">MTSQDDQQHVNWLRTLNWTRFAVIALHSTVLPHQSLSHPNKKTARRGFGIARRDYWDSSTLEDNKEENTAIEVKEDGKKKVEREGGRKYLDEIQQKVKESLEKSLKIDDRVRMKTVKEETSQTSLASSVFSDSSLITSSTGNEDTQSSSITEKEETTEGTSKDETKEETTTNDTTSIDEEESSSYSSSSETLSPENEEKEEAKEEKEEAKEGKEEKKNEEKKVKDEKEIFDDEDENYEEYEEEYKEDNNDEEKKVEEEEDNFGGLLFGYSTGVTNGASSFIQLDLQLKPVEVGYITGSLLVGAAFGALIGGHLADKFGRRLVALANSFVFILGTLASSLSPNLMFMLFAKLLLGLAVGCASAVVPILLAELAPSEERGQMVTRNELMIVVGQFVAFLSNAILGTIWADDPQIWRWMLVLGIIPALGLMFGTWLVVPESPRWLISTSKTKQALEVLKQIRESEIQAINELEEVEKLVEYDRKINEQQMDILTMLLSERWGLLFSWTLL</sequence>
<comment type="subcellular location">
    <subcellularLocation>
        <location evidence="1">Membrane</location>
        <topology evidence="1">Multi-pass membrane protein</topology>
    </subcellularLocation>
</comment>
<feature type="compositionally biased region" description="Polar residues" evidence="7">
    <location>
        <begin position="135"/>
        <end position="146"/>
    </location>
</feature>
<protein>
    <submittedName>
        <fullName evidence="11">Major facilitator superfamily (MFS) profile domain-containing protein</fullName>
    </submittedName>
</protein>
<feature type="transmembrane region" description="Helical" evidence="8">
    <location>
        <begin position="412"/>
        <end position="435"/>
    </location>
</feature>
<feature type="compositionally biased region" description="Basic and acidic residues" evidence="7">
    <location>
        <begin position="151"/>
        <end position="169"/>
    </location>
</feature>
<dbReference type="Pfam" id="PF00083">
    <property type="entry name" value="Sugar_tr"/>
    <property type="match status" value="1"/>
</dbReference>
<feature type="transmembrane region" description="Helical" evidence="8">
    <location>
        <begin position="351"/>
        <end position="372"/>
    </location>
</feature>
<evidence type="ECO:0000256" key="8">
    <source>
        <dbReference type="SAM" id="Phobius"/>
    </source>
</evidence>
<evidence type="ECO:0000256" key="4">
    <source>
        <dbReference type="ARBA" id="ARBA00022692"/>
    </source>
</evidence>
<dbReference type="Proteomes" id="UP000887560">
    <property type="component" value="Unplaced"/>
</dbReference>
<proteinExistence type="inferred from homology"/>
<feature type="compositionally biased region" description="Acidic residues" evidence="7">
    <location>
        <begin position="228"/>
        <end position="250"/>
    </location>
</feature>